<dbReference type="PANTHER" id="PTHR46708:SF2">
    <property type="entry name" value="FIBRONECTIN TYPE-III DOMAIN-CONTAINING PROTEIN"/>
    <property type="match status" value="1"/>
</dbReference>
<dbReference type="CDD" id="cd12215">
    <property type="entry name" value="ChiC_BD"/>
    <property type="match status" value="1"/>
</dbReference>
<dbReference type="PROSITE" id="PS51318">
    <property type="entry name" value="TAT"/>
    <property type="match status" value="1"/>
</dbReference>
<dbReference type="InterPro" id="IPR000601">
    <property type="entry name" value="PKD_dom"/>
</dbReference>
<dbReference type="InterPro" id="IPR035986">
    <property type="entry name" value="PKD_dom_sf"/>
</dbReference>
<evidence type="ECO:0000256" key="1">
    <source>
        <dbReference type="ARBA" id="ARBA00022737"/>
    </source>
</evidence>
<evidence type="ECO:0000313" key="5">
    <source>
        <dbReference type="EMBL" id="MDF9747291.1"/>
    </source>
</evidence>
<organism evidence="5 6">
    <name type="scientific">Natrinema salsiterrestre</name>
    <dbReference type="NCBI Taxonomy" id="2950540"/>
    <lineage>
        <taxon>Archaea</taxon>
        <taxon>Methanobacteriati</taxon>
        <taxon>Methanobacteriota</taxon>
        <taxon>Stenosarchaea group</taxon>
        <taxon>Halobacteria</taxon>
        <taxon>Halobacteriales</taxon>
        <taxon>Natrialbaceae</taxon>
        <taxon>Natrinema</taxon>
    </lineage>
</organism>
<dbReference type="Gene3D" id="2.60.40.10">
    <property type="entry name" value="Immunoglobulins"/>
    <property type="match status" value="5"/>
</dbReference>
<dbReference type="SUPFAM" id="SSF49299">
    <property type="entry name" value="PKD domain"/>
    <property type="match status" value="1"/>
</dbReference>
<dbReference type="SUPFAM" id="SSF49265">
    <property type="entry name" value="Fibronectin type III"/>
    <property type="match status" value="3"/>
</dbReference>
<proteinExistence type="predicted"/>
<feature type="domain" description="PKD" evidence="3">
    <location>
        <begin position="790"/>
        <end position="837"/>
    </location>
</feature>
<feature type="region of interest" description="Disordered" evidence="2">
    <location>
        <begin position="671"/>
        <end position="704"/>
    </location>
</feature>
<dbReference type="EMBL" id="JAMQOT010000006">
    <property type="protein sequence ID" value="MDF9747291.1"/>
    <property type="molecule type" value="Genomic_DNA"/>
</dbReference>
<dbReference type="InterPro" id="IPR006311">
    <property type="entry name" value="TAT_signal"/>
</dbReference>
<accession>A0A9Q4L2Z4</accession>
<dbReference type="GO" id="GO:0005975">
    <property type="term" value="P:carbohydrate metabolic process"/>
    <property type="evidence" value="ECO:0007669"/>
    <property type="project" value="InterPro"/>
</dbReference>
<dbReference type="RefSeq" id="WP_277523175.1">
    <property type="nucleotide sequence ID" value="NZ_JAMQOT010000006.1"/>
</dbReference>
<comment type="caution">
    <text evidence="5">The sequence shown here is derived from an EMBL/GenBank/DDBJ whole genome shotgun (WGS) entry which is preliminary data.</text>
</comment>
<evidence type="ECO:0000259" key="3">
    <source>
        <dbReference type="PROSITE" id="PS50093"/>
    </source>
</evidence>
<feature type="region of interest" description="Disordered" evidence="2">
    <location>
        <begin position="1"/>
        <end position="23"/>
    </location>
</feature>
<feature type="domain" description="Fibronectin type-III" evidence="4">
    <location>
        <begin position="431"/>
        <end position="514"/>
    </location>
</feature>
<dbReference type="PROSITE" id="PS50853">
    <property type="entry name" value="FN3"/>
    <property type="match status" value="4"/>
</dbReference>
<dbReference type="InterPro" id="IPR013783">
    <property type="entry name" value="Ig-like_fold"/>
</dbReference>
<dbReference type="Gene3D" id="2.60.40.680">
    <property type="match status" value="1"/>
</dbReference>
<dbReference type="InterPro" id="IPR036573">
    <property type="entry name" value="CBM_sf_5/12"/>
</dbReference>
<evidence type="ECO:0000313" key="6">
    <source>
        <dbReference type="Proteomes" id="UP001154061"/>
    </source>
</evidence>
<dbReference type="SUPFAM" id="SSF51055">
    <property type="entry name" value="Carbohydrate binding domain"/>
    <property type="match status" value="1"/>
</dbReference>
<dbReference type="AlphaFoldDB" id="A0A9Q4L2Z4"/>
<dbReference type="PANTHER" id="PTHR46708">
    <property type="entry name" value="TENASCIN"/>
    <property type="match status" value="1"/>
</dbReference>
<sequence>MTNDNDTYDDAQLTDQQADSSASRRTFMQAAGASAGAIAVGTSTVAADDHVTLSADLADERIEAGETTTVTFSISNGPTGVMGWGLEAAVDSAVAEIVGVSLGDEWPSNWDDRNSVDEPTDSFRADYAAFRQDGGVMDVGTSGYEFATFVLEAREDGTTDVELSDFLLTDAEDEAVAVDYETPTLRVGDDPSVPDMPADLAVVDESETSVEVEWSPVPDALEYAVSVDGERETTTTSSSATITGLEAETTYDIGVSAVGEGETASGMATVQATTVAGSEPETPTVTVDLADAQIDPGQTTTVDIGMTAVPNGLSGFEIDIDVNAEAAIIVDAGIGETFADSLFPPEIDVTDGFATVAAAGKRISEGTTDLDLATVELEGVADGETVVDVAEGTTPMETLPGNDGAKLIEPKFEEAMLTVGDGEPDEKPPSVPEDLEVVDETETSIEVAWATDPNADEYAVYVDGERETTTTTTATGATVTDLESGTTYQIGVTAIGGEDTETDPATVTATTAEAHTPPSTPEGLEVVAETETSVEVAWDSDPNAVEYDVWASGEETLTTSSTSITVPDLESGTTYDINVSAVGEEGTETDPATVSATTAEPHVPPSTPEGLEVVAETETSVEVAWDSDPNAVEYVVSVDGTEETTTSSTSATVTDLESETTYEIGVSAVGEEGTETDPATVSATTAGGDDGDNEDGGDSEYPEWDADTLYQKGERVHWNGEDWEAQWTNRGEKPKYEEMYAWEPVDGEIPLEVDHLAKINPSATDVETDERIDFRVRETTPNDVWITGLEWDLGDGTSASGWYAGHSYGSAGTYTVTLTVTDQRGRQTTHEVEITVS</sequence>
<keyword evidence="6" id="KW-1185">Reference proteome</keyword>
<feature type="compositionally biased region" description="Polar residues" evidence="2">
    <location>
        <begin position="13"/>
        <end position="23"/>
    </location>
</feature>
<dbReference type="Pfam" id="PF00041">
    <property type="entry name" value="fn3"/>
    <property type="match status" value="4"/>
</dbReference>
<dbReference type="InterPro" id="IPR036116">
    <property type="entry name" value="FN3_sf"/>
</dbReference>
<dbReference type="CDD" id="cd00063">
    <property type="entry name" value="FN3"/>
    <property type="match status" value="3"/>
</dbReference>
<feature type="compositionally biased region" description="Acidic residues" evidence="2">
    <location>
        <begin position="689"/>
        <end position="704"/>
    </location>
</feature>
<dbReference type="InterPro" id="IPR008965">
    <property type="entry name" value="CBM2/CBM3_carb-bd_dom_sf"/>
</dbReference>
<dbReference type="InterPro" id="IPR022409">
    <property type="entry name" value="PKD/Chitinase_dom"/>
</dbReference>
<evidence type="ECO:0000256" key="2">
    <source>
        <dbReference type="SAM" id="MobiDB-lite"/>
    </source>
</evidence>
<dbReference type="Gene3D" id="2.10.10.20">
    <property type="entry name" value="Carbohydrate-binding module superfamily 5/12"/>
    <property type="match status" value="1"/>
</dbReference>
<dbReference type="SMART" id="SM00060">
    <property type="entry name" value="FN3"/>
    <property type="match status" value="4"/>
</dbReference>
<protein>
    <submittedName>
        <fullName evidence="5">PKD domain-containing protein</fullName>
    </submittedName>
</protein>
<feature type="domain" description="Fibronectin type-III" evidence="4">
    <location>
        <begin position="604"/>
        <end position="689"/>
    </location>
</feature>
<feature type="domain" description="Fibronectin type-III" evidence="4">
    <location>
        <begin position="517"/>
        <end position="601"/>
    </location>
</feature>
<dbReference type="GO" id="GO:0004553">
    <property type="term" value="F:hydrolase activity, hydrolyzing O-glycosyl compounds"/>
    <property type="evidence" value="ECO:0007669"/>
    <property type="project" value="InterPro"/>
</dbReference>
<evidence type="ECO:0000259" key="4">
    <source>
        <dbReference type="PROSITE" id="PS50853"/>
    </source>
</evidence>
<dbReference type="PROSITE" id="PS50093">
    <property type="entry name" value="PKD"/>
    <property type="match status" value="1"/>
</dbReference>
<dbReference type="InterPro" id="IPR050991">
    <property type="entry name" value="ECM_Regulatory_Proteins"/>
</dbReference>
<dbReference type="SMART" id="SM00089">
    <property type="entry name" value="PKD"/>
    <property type="match status" value="1"/>
</dbReference>
<feature type="domain" description="Fibronectin type-III" evidence="4">
    <location>
        <begin position="196"/>
        <end position="278"/>
    </location>
</feature>
<gene>
    <name evidence="5" type="ORF">NDI89_17020</name>
</gene>
<reference evidence="5" key="1">
    <citation type="submission" date="2022-06" db="EMBL/GenBank/DDBJ databases">
        <title>Natrinema sp. a new haloarchaeum isolate from saline soil.</title>
        <authorList>
            <person name="Strakova D."/>
            <person name="Galisteo C."/>
            <person name="Sanchez-Porro C."/>
            <person name="Ventosa A."/>
        </authorList>
    </citation>
    <scope>NUCLEOTIDE SEQUENCE</scope>
    <source>
        <strain evidence="5">S1CR25-10</strain>
    </source>
</reference>
<dbReference type="Pfam" id="PF18911">
    <property type="entry name" value="PKD_4"/>
    <property type="match status" value="1"/>
</dbReference>
<dbReference type="CDD" id="cd00146">
    <property type="entry name" value="PKD"/>
    <property type="match status" value="1"/>
</dbReference>
<dbReference type="SUPFAM" id="SSF49384">
    <property type="entry name" value="Carbohydrate-binding domain"/>
    <property type="match status" value="2"/>
</dbReference>
<dbReference type="Proteomes" id="UP001154061">
    <property type="component" value="Unassembled WGS sequence"/>
</dbReference>
<name>A0A9Q4L2Z4_9EURY</name>
<dbReference type="InterPro" id="IPR003961">
    <property type="entry name" value="FN3_dom"/>
</dbReference>
<dbReference type="GO" id="GO:0030246">
    <property type="term" value="F:carbohydrate binding"/>
    <property type="evidence" value="ECO:0007669"/>
    <property type="project" value="InterPro"/>
</dbReference>
<dbReference type="GO" id="GO:0005576">
    <property type="term" value="C:extracellular region"/>
    <property type="evidence" value="ECO:0007669"/>
    <property type="project" value="InterPro"/>
</dbReference>
<keyword evidence="1" id="KW-0677">Repeat</keyword>